<dbReference type="InterPro" id="IPR043519">
    <property type="entry name" value="NT_sf"/>
</dbReference>
<evidence type="ECO:0000313" key="5">
    <source>
        <dbReference type="Proteomes" id="UP001595975"/>
    </source>
</evidence>
<feature type="domain" description="Adenylyltransferase AadA C-terminal" evidence="3">
    <location>
        <begin position="161"/>
        <end position="253"/>
    </location>
</feature>
<dbReference type="CDD" id="cd05403">
    <property type="entry name" value="NT_KNTase_like"/>
    <property type="match status" value="1"/>
</dbReference>
<keyword evidence="4" id="KW-0548">Nucleotidyltransferase</keyword>
<name>A0ABW0X630_9ACTN</name>
<evidence type="ECO:0000256" key="1">
    <source>
        <dbReference type="ARBA" id="ARBA00022679"/>
    </source>
</evidence>
<evidence type="ECO:0000313" key="4">
    <source>
        <dbReference type="EMBL" id="MFC5663970.1"/>
    </source>
</evidence>
<dbReference type="GO" id="GO:0016779">
    <property type="term" value="F:nucleotidyltransferase activity"/>
    <property type="evidence" value="ECO:0007669"/>
    <property type="project" value="UniProtKB-KW"/>
</dbReference>
<dbReference type="Gene3D" id="3.30.460.10">
    <property type="entry name" value="Beta Polymerase, domain 2"/>
    <property type="match status" value="1"/>
</dbReference>
<dbReference type="InterPro" id="IPR025184">
    <property type="entry name" value="AadA_C"/>
</dbReference>
<accession>A0ABW0X630</accession>
<keyword evidence="5" id="KW-1185">Reference proteome</keyword>
<dbReference type="Proteomes" id="UP001595975">
    <property type="component" value="Unassembled WGS sequence"/>
</dbReference>
<keyword evidence="1" id="KW-0808">Transferase</keyword>
<proteinExistence type="predicted"/>
<feature type="domain" description="Polymerase nucleotidyl transferase" evidence="2">
    <location>
        <begin position="35"/>
        <end position="74"/>
    </location>
</feature>
<reference evidence="5" key="1">
    <citation type="journal article" date="2019" name="Int. J. Syst. Evol. Microbiol.">
        <title>The Global Catalogue of Microorganisms (GCM) 10K type strain sequencing project: providing services to taxonomists for standard genome sequencing and annotation.</title>
        <authorList>
            <consortium name="The Broad Institute Genomics Platform"/>
            <consortium name="The Broad Institute Genome Sequencing Center for Infectious Disease"/>
            <person name="Wu L."/>
            <person name="Ma J."/>
        </authorList>
    </citation>
    <scope>NUCLEOTIDE SEQUENCE [LARGE SCALE GENOMIC DNA]</scope>
    <source>
        <strain evidence="5">CGMCC 4.1437</strain>
    </source>
</reference>
<gene>
    <name evidence="4" type="ORF">ACFP3U_13365</name>
</gene>
<dbReference type="SUPFAM" id="SSF81301">
    <property type="entry name" value="Nucleotidyltransferase"/>
    <property type="match status" value="1"/>
</dbReference>
<sequence>MTRDPEKRRSVPPELGAYLADLVHRTRDVCGPRLVSVLASGSVALGDYRHGRSDVDVTVVVEPDVPPETLRELARELAHPRLPCPAAGLELVVYDADFANRPSGAAGYLLNLNTGPLLPERADHDAAGTPAFWFVIDRSITHRNALTLWGRPAHQVIAEPDPAALFAALRACVREHTDGEGHLADNRVLNGCRALVYCRTGRWTPKRAAGRRIAATDPDFRPLIEAALHSFELPRPAAAALPAAEVRAFLSRVREQVDRAADATGAAP</sequence>
<dbReference type="EMBL" id="JBHSOF010000013">
    <property type="protein sequence ID" value="MFC5663970.1"/>
    <property type="molecule type" value="Genomic_DNA"/>
</dbReference>
<dbReference type="RefSeq" id="WP_380225673.1">
    <property type="nucleotide sequence ID" value="NZ_JBHSOF010000013.1"/>
</dbReference>
<evidence type="ECO:0000259" key="2">
    <source>
        <dbReference type="Pfam" id="PF01909"/>
    </source>
</evidence>
<dbReference type="Pfam" id="PF13427">
    <property type="entry name" value="AadA_C"/>
    <property type="match status" value="1"/>
</dbReference>
<evidence type="ECO:0000259" key="3">
    <source>
        <dbReference type="Pfam" id="PF13427"/>
    </source>
</evidence>
<dbReference type="Pfam" id="PF01909">
    <property type="entry name" value="NTP_transf_2"/>
    <property type="match status" value="1"/>
</dbReference>
<organism evidence="4 5">
    <name type="scientific">Kitasatospora misakiensis</name>
    <dbReference type="NCBI Taxonomy" id="67330"/>
    <lineage>
        <taxon>Bacteria</taxon>
        <taxon>Bacillati</taxon>
        <taxon>Actinomycetota</taxon>
        <taxon>Actinomycetes</taxon>
        <taxon>Kitasatosporales</taxon>
        <taxon>Streptomycetaceae</taxon>
        <taxon>Kitasatospora</taxon>
    </lineage>
</organism>
<comment type="caution">
    <text evidence="4">The sequence shown here is derived from an EMBL/GenBank/DDBJ whole genome shotgun (WGS) entry which is preliminary data.</text>
</comment>
<dbReference type="InterPro" id="IPR002934">
    <property type="entry name" value="Polymerase_NTP_transf_dom"/>
</dbReference>
<protein>
    <submittedName>
        <fullName evidence="4">Aminoglycoside adenylyltransferase domain-containing protein</fullName>
    </submittedName>
</protein>